<proteinExistence type="predicted"/>
<dbReference type="Gene3D" id="3.30.250.20">
    <property type="entry name" value="L1 transposable element, C-terminal domain"/>
    <property type="match status" value="1"/>
</dbReference>
<dbReference type="InterPro" id="IPR043636">
    <property type="entry name" value="L1_RRM_dom"/>
</dbReference>
<organism evidence="4 5">
    <name type="scientific">Cnephaeus nilssonii</name>
    <name type="common">Northern bat</name>
    <name type="synonym">Eptesicus nilssonii</name>
    <dbReference type="NCBI Taxonomy" id="3371016"/>
    <lineage>
        <taxon>Eukaryota</taxon>
        <taxon>Metazoa</taxon>
        <taxon>Chordata</taxon>
        <taxon>Craniata</taxon>
        <taxon>Vertebrata</taxon>
        <taxon>Euteleostomi</taxon>
        <taxon>Mammalia</taxon>
        <taxon>Eutheria</taxon>
        <taxon>Laurasiatheria</taxon>
        <taxon>Chiroptera</taxon>
        <taxon>Yangochiroptera</taxon>
        <taxon>Vespertilionidae</taxon>
        <taxon>Cnephaeus</taxon>
    </lineage>
</organism>
<dbReference type="InterPro" id="IPR004244">
    <property type="entry name" value="Transposase_22"/>
</dbReference>
<gene>
    <name evidence="4" type="ORF">QTO34_017060</name>
</gene>
<dbReference type="Pfam" id="PF02994">
    <property type="entry name" value="Transposase_22"/>
    <property type="match status" value="1"/>
</dbReference>
<dbReference type="InterPro" id="IPR042566">
    <property type="entry name" value="L1_C"/>
</dbReference>
<name>A0AA40I162_CNENI</name>
<accession>A0AA40I162</accession>
<dbReference type="EMBL" id="JAULJE010000007">
    <property type="protein sequence ID" value="KAK1340670.1"/>
    <property type="molecule type" value="Genomic_DNA"/>
</dbReference>
<feature type="region of interest" description="Disordered" evidence="1">
    <location>
        <begin position="78"/>
        <end position="101"/>
    </location>
</feature>
<dbReference type="Pfam" id="PF17490">
    <property type="entry name" value="Tnp_22_dsRBD"/>
    <property type="match status" value="1"/>
</dbReference>
<sequence length="303" mass="33387">MVHGRKEFSVTTRGLPHLGLAPPLTCSTILLQLTPAMFHTLLLAANAGHVPHVLPVWEPLGAEGDLVIRERRHPHHTSAAAIASSTSLGRPRLPEPRAALGGRAPELPLSALGAASFCSGPAFPCCPEALRDWGVALKCGRGPTGLLAEEDSRSKPTAIGDCAQKGSLKFYTGHAVPGGERRKVTRRTQKKLTSRHIIIKLANTNDKARILKAPIERQKVIYKGSPIRLLTDFSIETQQARREWNEIYKVIQRKGLNPRILYLARLSIKVEGEIRSFTDKTKKKKTKKKLRSLLPPNQQCKKC</sequence>
<evidence type="ECO:0000313" key="5">
    <source>
        <dbReference type="Proteomes" id="UP001177744"/>
    </source>
</evidence>
<evidence type="ECO:0000259" key="3">
    <source>
        <dbReference type="Pfam" id="PF17490"/>
    </source>
</evidence>
<reference evidence="4" key="1">
    <citation type="submission" date="2023-06" db="EMBL/GenBank/DDBJ databases">
        <title>Reference genome for the Northern bat (Eptesicus nilssonii), a most northern bat species.</title>
        <authorList>
            <person name="Laine V.N."/>
            <person name="Pulliainen A.T."/>
            <person name="Lilley T.M."/>
        </authorList>
    </citation>
    <scope>NUCLEOTIDE SEQUENCE</scope>
    <source>
        <strain evidence="4">BLF_Eptnil</strain>
        <tissue evidence="4">Kidney</tissue>
    </source>
</reference>
<feature type="compositionally biased region" description="Low complexity" evidence="1">
    <location>
        <begin position="78"/>
        <end position="87"/>
    </location>
</feature>
<evidence type="ECO:0000256" key="1">
    <source>
        <dbReference type="SAM" id="MobiDB-lite"/>
    </source>
</evidence>
<evidence type="ECO:0000313" key="4">
    <source>
        <dbReference type="EMBL" id="KAK1340670.1"/>
    </source>
</evidence>
<keyword evidence="5" id="KW-1185">Reference proteome</keyword>
<comment type="caution">
    <text evidence="4">The sequence shown here is derived from an EMBL/GenBank/DDBJ whole genome shotgun (WGS) entry which is preliminary data.</text>
</comment>
<dbReference type="Gene3D" id="3.30.70.1820">
    <property type="entry name" value="L1 transposable element, RRM domain"/>
    <property type="match status" value="1"/>
</dbReference>
<dbReference type="PANTHER" id="PTHR11505">
    <property type="entry name" value="L1 TRANSPOSABLE ELEMENT-RELATED"/>
    <property type="match status" value="1"/>
</dbReference>
<dbReference type="InterPro" id="IPR035300">
    <property type="entry name" value="L1_dsRBD"/>
</dbReference>
<evidence type="ECO:0000259" key="2">
    <source>
        <dbReference type="Pfam" id="PF02994"/>
    </source>
</evidence>
<dbReference type="AlphaFoldDB" id="A0AA40I162"/>
<feature type="domain" description="L1 transposable element RRM" evidence="2">
    <location>
        <begin position="182"/>
        <end position="232"/>
    </location>
</feature>
<protein>
    <submittedName>
        <fullName evidence="4">Uncharacterized protein</fullName>
    </submittedName>
</protein>
<feature type="domain" description="L1 transposable element dsRBD-like" evidence="3">
    <location>
        <begin position="236"/>
        <end position="281"/>
    </location>
</feature>
<dbReference type="Proteomes" id="UP001177744">
    <property type="component" value="Unassembled WGS sequence"/>
</dbReference>